<dbReference type="Gene3D" id="3.20.20.70">
    <property type="entry name" value="Aldolase class I"/>
    <property type="match status" value="1"/>
</dbReference>
<evidence type="ECO:0000256" key="1">
    <source>
        <dbReference type="ARBA" id="ARBA00022691"/>
    </source>
</evidence>
<evidence type="ECO:0000256" key="5">
    <source>
        <dbReference type="PIRSR" id="PIRSR004762-1"/>
    </source>
</evidence>
<keyword evidence="4 5" id="KW-0411">Iron-sulfur</keyword>
<feature type="binding site" evidence="5">
    <location>
        <position position="65"/>
    </location>
    <ligand>
        <name>[4Fe-4S] cluster</name>
        <dbReference type="ChEBI" id="CHEBI:49883"/>
        <note>4Fe-4S-S-AdoMet</note>
    </ligand>
</feature>
<feature type="binding site" evidence="5">
    <location>
        <position position="61"/>
    </location>
    <ligand>
        <name>[4Fe-4S] cluster</name>
        <dbReference type="ChEBI" id="CHEBI:49883"/>
        <note>4Fe-4S-S-AdoMet</note>
    </ligand>
</feature>
<dbReference type="EMBL" id="NHMP01000009">
    <property type="protein sequence ID" value="OXE45533.1"/>
    <property type="molecule type" value="Genomic_DNA"/>
</dbReference>
<dbReference type="InterPro" id="IPR058240">
    <property type="entry name" value="rSAM_sf"/>
</dbReference>
<dbReference type="NCBIfam" id="TIGR03956">
    <property type="entry name" value="rSAM_HydE"/>
    <property type="match status" value="1"/>
</dbReference>
<dbReference type="PROSITE" id="PS51918">
    <property type="entry name" value="RADICAL_SAM"/>
    <property type="match status" value="1"/>
</dbReference>
<evidence type="ECO:0000313" key="9">
    <source>
        <dbReference type="Proteomes" id="UP000214610"/>
    </source>
</evidence>
<accession>A0A227KDG3</accession>
<dbReference type="InterPro" id="IPR006638">
    <property type="entry name" value="Elp3/MiaA/NifB-like_rSAM"/>
</dbReference>
<keyword evidence="9" id="KW-1185">Reference proteome</keyword>
<dbReference type="InterPro" id="IPR034422">
    <property type="entry name" value="HydE/PylB-like"/>
</dbReference>
<dbReference type="InterPro" id="IPR013785">
    <property type="entry name" value="Aldolase_TIM"/>
</dbReference>
<feature type="binding site" evidence="6">
    <location>
        <position position="247"/>
    </location>
    <ligand>
        <name>S-adenosyl-L-methionine</name>
        <dbReference type="ChEBI" id="CHEBI:59789"/>
    </ligand>
</feature>
<dbReference type="Proteomes" id="UP000214610">
    <property type="component" value="Unassembled WGS sequence"/>
</dbReference>
<dbReference type="SFLD" id="SFLDS00029">
    <property type="entry name" value="Radical_SAM"/>
    <property type="match status" value="1"/>
</dbReference>
<organism evidence="8 9">
    <name type="scientific">Turicimonas muris</name>
    <dbReference type="NCBI Taxonomy" id="1796652"/>
    <lineage>
        <taxon>Bacteria</taxon>
        <taxon>Pseudomonadati</taxon>
        <taxon>Pseudomonadota</taxon>
        <taxon>Betaproteobacteria</taxon>
        <taxon>Burkholderiales</taxon>
        <taxon>Sutterellaceae</taxon>
        <taxon>Turicimonas</taxon>
    </lineage>
</organism>
<keyword evidence="1 5" id="KW-0949">S-adenosyl-L-methionine</keyword>
<protein>
    <submittedName>
        <fullName evidence="8">[FeFe] hydrogenase H-cluster radical SAM maturase HydE</fullName>
    </submittedName>
</protein>
<dbReference type="SFLD" id="SFLDG01280">
    <property type="entry name" value="HydE/PylB-like"/>
    <property type="match status" value="1"/>
</dbReference>
<name>A0A227KDG3_9BURK</name>
<evidence type="ECO:0000256" key="4">
    <source>
        <dbReference type="ARBA" id="ARBA00023014"/>
    </source>
</evidence>
<gene>
    <name evidence="8" type="ORF">ADH67_11450</name>
</gene>
<dbReference type="Pfam" id="PF04055">
    <property type="entry name" value="Radical_SAM"/>
    <property type="match status" value="1"/>
</dbReference>
<dbReference type="PANTHER" id="PTHR43726">
    <property type="entry name" value="3-METHYLORNITHINE SYNTHASE"/>
    <property type="match status" value="1"/>
</dbReference>
<dbReference type="SFLD" id="SFLDG01060">
    <property type="entry name" value="BATS_domain_containing"/>
    <property type="match status" value="1"/>
</dbReference>
<evidence type="ECO:0000256" key="6">
    <source>
        <dbReference type="PIRSR" id="PIRSR004762-2"/>
    </source>
</evidence>
<evidence type="ECO:0000256" key="3">
    <source>
        <dbReference type="ARBA" id="ARBA00023004"/>
    </source>
</evidence>
<proteinExistence type="predicted"/>
<dbReference type="PANTHER" id="PTHR43726:SF1">
    <property type="entry name" value="BIOTIN SYNTHASE"/>
    <property type="match status" value="1"/>
</dbReference>
<dbReference type="RefSeq" id="WP_066592109.1">
    <property type="nucleotide sequence ID" value="NZ_CAQISK010000058.1"/>
</dbReference>
<keyword evidence="5" id="KW-0004">4Fe-4S</keyword>
<feature type="domain" description="Radical SAM core" evidence="7">
    <location>
        <begin position="47"/>
        <end position="286"/>
    </location>
</feature>
<dbReference type="GO" id="GO:0046872">
    <property type="term" value="F:metal ion binding"/>
    <property type="evidence" value="ECO:0007669"/>
    <property type="project" value="UniProtKB-KW"/>
</dbReference>
<keyword evidence="2" id="KW-0479">Metal-binding</keyword>
<evidence type="ECO:0000256" key="2">
    <source>
        <dbReference type="ARBA" id="ARBA00022723"/>
    </source>
</evidence>
<dbReference type="GO" id="GO:0051539">
    <property type="term" value="F:4 iron, 4 sulfur cluster binding"/>
    <property type="evidence" value="ECO:0007669"/>
    <property type="project" value="UniProtKB-KW"/>
</dbReference>
<sequence length="377" mass="43228">MFNLKELLKKTDFTNEEIIFLLGLKDPEQCKLLQEEAYRRTTALMGNKVYYRGLIECSNICTSNCRYCGIRKDNHQVRRYEMTKQEIIDQAVWAARNGYASICLQAGERRDEKFISFIEECLREIHKQTVSDVLPDGVGVTLSLGEQTKEVYERWAVASGNRSNLRYLARFETSNADLFSMLHSAKGKYEKILDHRLECLKYLKECGYQVGTGVMIGIPGQTLKDLCMDIRMFQQVDADMIGMGPYLMSEEADLESLGQMENKALFQLSLNMIAVTRLVMGNINIAAATALQVLHPEGREIAIEYGCNVIMPNLSPTKFREGYQLYDHKPGLNDDPFHFGLHLEERIQSRGREVGWNESGSSRKWLMKQEKQEQLPC</sequence>
<evidence type="ECO:0000259" key="7">
    <source>
        <dbReference type="PROSITE" id="PS51918"/>
    </source>
</evidence>
<dbReference type="SMART" id="SM00729">
    <property type="entry name" value="Elp3"/>
    <property type="match status" value="1"/>
</dbReference>
<comment type="cofactor">
    <cofactor evidence="5">
        <name>[4Fe-4S] cluster</name>
        <dbReference type="ChEBI" id="CHEBI:49883"/>
    </cofactor>
    <text evidence="5">Binds 1 [4Fe-4S] cluster. The cluster is coordinated with 3 cysteines and an exchangeable S-adenosyl-L-methionine.</text>
</comment>
<dbReference type="GO" id="GO:0016740">
    <property type="term" value="F:transferase activity"/>
    <property type="evidence" value="ECO:0007669"/>
    <property type="project" value="TreeGrafter"/>
</dbReference>
<feature type="binding site" evidence="6">
    <location>
        <position position="196"/>
    </location>
    <ligand>
        <name>S-adenosyl-L-methionine</name>
        <dbReference type="ChEBI" id="CHEBI:59789"/>
    </ligand>
</feature>
<feature type="binding site" evidence="5">
    <location>
        <position position="68"/>
    </location>
    <ligand>
        <name>[4Fe-4S] cluster</name>
        <dbReference type="ChEBI" id="CHEBI:49883"/>
        <note>4Fe-4S-S-AdoMet</note>
    </ligand>
</feature>
<dbReference type="CDD" id="cd01335">
    <property type="entry name" value="Radical_SAM"/>
    <property type="match status" value="1"/>
</dbReference>
<dbReference type="PIRSF" id="PIRSF004762">
    <property type="entry name" value="CHP00423"/>
    <property type="match status" value="1"/>
</dbReference>
<dbReference type="SUPFAM" id="SSF102114">
    <property type="entry name" value="Radical SAM enzymes"/>
    <property type="match status" value="1"/>
</dbReference>
<reference evidence="9" key="1">
    <citation type="submission" date="2017-05" db="EMBL/GenBank/DDBJ databases">
        <title>Improved OligoMM genomes.</title>
        <authorList>
            <person name="Garzetti D."/>
        </authorList>
    </citation>
    <scope>NUCLEOTIDE SEQUENCE [LARGE SCALE GENOMIC DNA]</scope>
    <source>
        <strain evidence="9">YL45</strain>
    </source>
</reference>
<dbReference type="AlphaFoldDB" id="A0A227KDG3"/>
<dbReference type="InterPro" id="IPR007197">
    <property type="entry name" value="rSAM"/>
</dbReference>
<feature type="binding site" evidence="6">
    <location>
        <position position="172"/>
    </location>
    <ligand>
        <name>S-adenosyl-L-methionine</name>
        <dbReference type="ChEBI" id="CHEBI:59789"/>
    </ligand>
</feature>
<comment type="caution">
    <text evidence="8">The sequence shown here is derived from an EMBL/GenBank/DDBJ whole genome shotgun (WGS) entry which is preliminary data.</text>
</comment>
<evidence type="ECO:0000313" key="8">
    <source>
        <dbReference type="EMBL" id="OXE45533.1"/>
    </source>
</evidence>
<dbReference type="InterPro" id="IPR024021">
    <property type="entry name" value="FeFe-hyd_HydE_rSAM"/>
</dbReference>
<keyword evidence="3 5" id="KW-0408">Iron</keyword>